<evidence type="ECO:0000256" key="1">
    <source>
        <dbReference type="ARBA" id="ARBA00006226"/>
    </source>
</evidence>
<dbReference type="InterPro" id="IPR035093">
    <property type="entry name" value="RelE/ParE_toxin_dom_sf"/>
</dbReference>
<dbReference type="InterPro" id="IPR051803">
    <property type="entry name" value="TA_system_RelE-like_toxin"/>
</dbReference>
<accession>A0A212LNA3</accession>
<dbReference type="AlphaFoldDB" id="A0A212LNA3"/>
<reference evidence="3" key="1">
    <citation type="submission" date="2016-08" db="EMBL/GenBank/DDBJ databases">
        <authorList>
            <person name="Seilhamer J.J."/>
        </authorList>
    </citation>
    <scope>NUCLEOTIDE SEQUENCE</scope>
    <source>
        <strain evidence="3">86</strain>
    </source>
</reference>
<comment type="similarity">
    <text evidence="1">Belongs to the RelE toxin family.</text>
</comment>
<dbReference type="Pfam" id="PF05016">
    <property type="entry name" value="ParE_toxin"/>
    <property type="match status" value="1"/>
</dbReference>
<evidence type="ECO:0000256" key="2">
    <source>
        <dbReference type="ARBA" id="ARBA00022649"/>
    </source>
</evidence>
<dbReference type="EMBL" id="FMJD01000013">
    <property type="protein sequence ID" value="SCM78997.1"/>
    <property type="molecule type" value="Genomic_DNA"/>
</dbReference>
<dbReference type="PANTHER" id="PTHR33755">
    <property type="entry name" value="TOXIN PARE1-RELATED"/>
    <property type="match status" value="1"/>
</dbReference>
<dbReference type="InterPro" id="IPR007712">
    <property type="entry name" value="RelE/ParE_toxin"/>
</dbReference>
<keyword evidence="2" id="KW-1277">Toxin-antitoxin system</keyword>
<name>A0A212LNA3_9HYPH</name>
<organism evidence="3">
    <name type="scientific">uncultured Pleomorphomonas sp</name>
    <dbReference type="NCBI Taxonomy" id="442121"/>
    <lineage>
        <taxon>Bacteria</taxon>
        <taxon>Pseudomonadati</taxon>
        <taxon>Pseudomonadota</taxon>
        <taxon>Alphaproteobacteria</taxon>
        <taxon>Hyphomicrobiales</taxon>
        <taxon>Pleomorphomonadaceae</taxon>
        <taxon>Pleomorphomonas</taxon>
        <taxon>environmental samples</taxon>
    </lineage>
</organism>
<sequence>MVTLKKLVIAEPAVRDLEGIVDYIALDDLAAAEAVYRGIVDAAGKLPHFPALGRPGRHPETRELSVSDLPYLIVYEVDAETVTILAVFHTARNLVQALRERMAAG</sequence>
<gene>
    <name evidence="3" type="ORF">KL86PLE_90183</name>
</gene>
<proteinExistence type="inferred from homology"/>
<protein>
    <submittedName>
        <fullName evidence="3">Putative toxin Y4kP</fullName>
    </submittedName>
</protein>
<evidence type="ECO:0000313" key="3">
    <source>
        <dbReference type="EMBL" id="SCM78997.1"/>
    </source>
</evidence>
<dbReference type="Gene3D" id="3.30.2310.20">
    <property type="entry name" value="RelE-like"/>
    <property type="match status" value="1"/>
</dbReference>
<dbReference type="PANTHER" id="PTHR33755:SF6">
    <property type="entry name" value="PLASMID STABILIZATION SYSTEM PROTEIN"/>
    <property type="match status" value="1"/>
</dbReference>